<name>A0A4Q4ZL66_9ACTN</name>
<dbReference type="EMBL" id="SDKM01000001">
    <property type="protein sequence ID" value="RYP89120.1"/>
    <property type="molecule type" value="Genomic_DNA"/>
</dbReference>
<evidence type="ECO:0000256" key="1">
    <source>
        <dbReference type="SAM" id="Phobius"/>
    </source>
</evidence>
<feature type="transmembrane region" description="Helical" evidence="1">
    <location>
        <begin position="59"/>
        <end position="86"/>
    </location>
</feature>
<keyword evidence="1" id="KW-0812">Transmembrane</keyword>
<feature type="transmembrane region" description="Helical" evidence="1">
    <location>
        <begin position="184"/>
        <end position="204"/>
    </location>
</feature>
<evidence type="ECO:0000313" key="3">
    <source>
        <dbReference type="Proteomes" id="UP000295198"/>
    </source>
</evidence>
<dbReference type="Proteomes" id="UP000295198">
    <property type="component" value="Unassembled WGS sequence"/>
</dbReference>
<keyword evidence="1" id="KW-0472">Membrane</keyword>
<proteinExistence type="predicted"/>
<feature type="transmembrane region" description="Helical" evidence="1">
    <location>
        <begin position="216"/>
        <end position="233"/>
    </location>
</feature>
<protein>
    <submittedName>
        <fullName evidence="2">MFS transporter</fullName>
    </submittedName>
</protein>
<feature type="transmembrane region" description="Helical" evidence="1">
    <location>
        <begin position="240"/>
        <end position="258"/>
    </location>
</feature>
<feature type="transmembrane region" description="Helical" evidence="1">
    <location>
        <begin position="147"/>
        <end position="177"/>
    </location>
</feature>
<feature type="transmembrane region" description="Helical" evidence="1">
    <location>
        <begin position="114"/>
        <end position="135"/>
    </location>
</feature>
<gene>
    <name evidence="2" type="ORF">EKO23_01185</name>
</gene>
<dbReference type="AlphaFoldDB" id="A0A4Q4ZL66"/>
<sequence length="549" mass="58548">MVVAGVLHLLWWRFMAGNGGDIAAQDAWAEFARKHPGSAYNLGWYGGMHPISYSVLSPYVMAALGVRLTMVIAGTISAGLLAWLLVGRIGQAHRWQPAVYGAVALVGNAISGRVTFALGTMFGLAALCVVFAWPWPAARTRWRWVRGVLAALCSGLATAMSPVAGLFLGVIAAACWLQRRRAAALAIGLPPVVVVAVSTLLFPFEGWQPMSWNSTILPIATGLGVVLLVPAGWHVVRMAGALYVVAVVLAWAVPSPIGSNITRLGLLFGGVALVAAATVEIRSSLAARRLGERAAQVLLILALATATTWQVSTVARDSANSALPEAVTRDIDPLLAQLAARGADRARVEVVPTHNHSESTMIAPHVPLARGWNRQADARRNPIFYGDRPLTRQSYRRWLHRWAVAYVVLSTGKPDPAAEDEAALVAGGLPYLRRVWADSAWTLYAVRKPTPLVSEPGRVLAYDAAQLTITTPRAARITIRIADSPWLSLVDETGEALPADAGACLTHLSADLPEDSPPPPDDWLVLDAPGAGTYRIAAPYKLPRGTACP</sequence>
<accession>A0A4Q4ZL66</accession>
<keyword evidence="1" id="KW-1133">Transmembrane helix</keyword>
<evidence type="ECO:0000313" key="2">
    <source>
        <dbReference type="EMBL" id="RYP89120.1"/>
    </source>
</evidence>
<dbReference type="OrthoDB" id="5178168at2"/>
<reference evidence="2 3" key="1">
    <citation type="submission" date="2019-01" db="EMBL/GenBank/DDBJ databases">
        <title>Nocardioides guangzhouensis sp. nov., an actinobacterium isolated from soil.</title>
        <authorList>
            <person name="Fu Y."/>
            <person name="Cai Y."/>
            <person name="Lin Z."/>
            <person name="Chen P."/>
        </authorList>
    </citation>
    <scope>NUCLEOTIDE SEQUENCE [LARGE SCALE GENOMIC DNA]</scope>
    <source>
        <strain evidence="2 3">130</strain>
    </source>
</reference>
<keyword evidence="3" id="KW-1185">Reference proteome</keyword>
<comment type="caution">
    <text evidence="2">The sequence shown here is derived from an EMBL/GenBank/DDBJ whole genome shotgun (WGS) entry which is preliminary data.</text>
</comment>
<organism evidence="2 3">
    <name type="scientific">Nocardioides guangzhouensis</name>
    <dbReference type="NCBI Taxonomy" id="2497878"/>
    <lineage>
        <taxon>Bacteria</taxon>
        <taxon>Bacillati</taxon>
        <taxon>Actinomycetota</taxon>
        <taxon>Actinomycetes</taxon>
        <taxon>Propionibacteriales</taxon>
        <taxon>Nocardioidaceae</taxon>
        <taxon>Nocardioides</taxon>
    </lineage>
</organism>